<protein>
    <submittedName>
        <fullName evidence="1">Uncharacterized protein</fullName>
    </submittedName>
</protein>
<reference evidence="1" key="1">
    <citation type="submission" date="2021-02" db="EMBL/GenBank/DDBJ databases">
        <authorList>
            <person name="Dougan E. K."/>
            <person name="Rhodes N."/>
            <person name="Thang M."/>
            <person name="Chan C."/>
        </authorList>
    </citation>
    <scope>NUCLEOTIDE SEQUENCE</scope>
</reference>
<gene>
    <name evidence="1" type="ORF">SPIL2461_LOCUS3887</name>
</gene>
<dbReference type="Proteomes" id="UP000649617">
    <property type="component" value="Unassembled WGS sequence"/>
</dbReference>
<accession>A0A812KVR6</accession>
<name>A0A812KVR6_SYMPI</name>
<dbReference type="OrthoDB" id="444321at2759"/>
<proteinExistence type="predicted"/>
<evidence type="ECO:0000313" key="2">
    <source>
        <dbReference type="Proteomes" id="UP000649617"/>
    </source>
</evidence>
<organism evidence="1 2">
    <name type="scientific">Symbiodinium pilosum</name>
    <name type="common">Dinoflagellate</name>
    <dbReference type="NCBI Taxonomy" id="2952"/>
    <lineage>
        <taxon>Eukaryota</taxon>
        <taxon>Sar</taxon>
        <taxon>Alveolata</taxon>
        <taxon>Dinophyceae</taxon>
        <taxon>Suessiales</taxon>
        <taxon>Symbiodiniaceae</taxon>
        <taxon>Symbiodinium</taxon>
    </lineage>
</organism>
<keyword evidence="2" id="KW-1185">Reference proteome</keyword>
<comment type="caution">
    <text evidence="1">The sequence shown here is derived from an EMBL/GenBank/DDBJ whole genome shotgun (WGS) entry which is preliminary data.</text>
</comment>
<evidence type="ECO:0000313" key="1">
    <source>
        <dbReference type="EMBL" id="CAE7236971.1"/>
    </source>
</evidence>
<dbReference type="EMBL" id="CAJNIZ010004892">
    <property type="protein sequence ID" value="CAE7236971.1"/>
    <property type="molecule type" value="Genomic_DNA"/>
</dbReference>
<sequence length="107" mass="12569">MAEVETHEALKMRGLLLEFEDSMGDAIFVSHQWVGNMHPDPESKQLRVLQDALTRMLEKLEYIPLDVYTETFLPRTPRLHVSEIRKAPLFIWYDYFSCPQLESGSVW</sequence>
<dbReference type="AlphaFoldDB" id="A0A812KVR6"/>